<evidence type="ECO:0000256" key="2">
    <source>
        <dbReference type="ARBA" id="ARBA00009441"/>
    </source>
</evidence>
<dbReference type="GO" id="GO:0006281">
    <property type="term" value="P:DNA repair"/>
    <property type="evidence" value="ECO:0007669"/>
    <property type="project" value="UniProtKB-KW"/>
</dbReference>
<dbReference type="FunFam" id="3.40.50.300:FF:000356">
    <property type="entry name" value="DNA repair protein RecN"/>
    <property type="match status" value="1"/>
</dbReference>
<dbReference type="PIRSF" id="PIRSF003128">
    <property type="entry name" value="RecN"/>
    <property type="match status" value="1"/>
</dbReference>
<comment type="caution">
    <text evidence="11">The sequence shown here is derived from an EMBL/GenBank/DDBJ whole genome shotgun (WGS) entry which is preliminary data.</text>
</comment>
<evidence type="ECO:0000256" key="8">
    <source>
        <dbReference type="ARBA" id="ARBA00033408"/>
    </source>
</evidence>
<reference evidence="11" key="1">
    <citation type="journal article" date="2020" name="mSystems">
        <title>Genome- and Community-Level Interaction Insights into Carbon Utilization and Element Cycling Functions of Hydrothermarchaeota in Hydrothermal Sediment.</title>
        <authorList>
            <person name="Zhou Z."/>
            <person name="Liu Y."/>
            <person name="Xu W."/>
            <person name="Pan J."/>
            <person name="Luo Z.H."/>
            <person name="Li M."/>
        </authorList>
    </citation>
    <scope>NUCLEOTIDE SEQUENCE [LARGE SCALE GENOMIC DNA]</scope>
    <source>
        <strain evidence="11">HyVt-458</strain>
    </source>
</reference>
<feature type="coiled-coil region" evidence="9">
    <location>
        <begin position="267"/>
        <end position="301"/>
    </location>
</feature>
<evidence type="ECO:0000313" key="11">
    <source>
        <dbReference type="EMBL" id="HEC07685.1"/>
    </source>
</evidence>
<dbReference type="GO" id="GO:0006310">
    <property type="term" value="P:DNA recombination"/>
    <property type="evidence" value="ECO:0007669"/>
    <property type="project" value="InterPro"/>
</dbReference>
<evidence type="ECO:0000256" key="9">
    <source>
        <dbReference type="SAM" id="Coils"/>
    </source>
</evidence>
<dbReference type="AlphaFoldDB" id="A0A831WCJ7"/>
<name>A0A831WCJ7_9GAMM</name>
<dbReference type="EMBL" id="DRLF01000431">
    <property type="protein sequence ID" value="HEC07685.1"/>
    <property type="molecule type" value="Genomic_DNA"/>
</dbReference>
<dbReference type="InterPro" id="IPR027417">
    <property type="entry name" value="P-loop_NTPase"/>
</dbReference>
<dbReference type="PANTHER" id="PTHR11059">
    <property type="entry name" value="DNA REPAIR PROTEIN RECN"/>
    <property type="match status" value="1"/>
</dbReference>
<feature type="non-terminal residue" evidence="11">
    <location>
        <position position="1"/>
    </location>
</feature>
<comment type="similarity">
    <text evidence="2">Belongs to the RecN family.</text>
</comment>
<proteinExistence type="inferred from homology"/>
<keyword evidence="7" id="KW-0234">DNA repair</keyword>
<accession>A0A831WCJ7</accession>
<gene>
    <name evidence="11" type="primary">recN</name>
    <name evidence="11" type="ORF">ENJ12_12580</name>
</gene>
<dbReference type="CDD" id="cd03241">
    <property type="entry name" value="ABC_RecN"/>
    <property type="match status" value="1"/>
</dbReference>
<dbReference type="NCBIfam" id="NF008121">
    <property type="entry name" value="PRK10869.1"/>
    <property type="match status" value="1"/>
</dbReference>
<dbReference type="InterPro" id="IPR003395">
    <property type="entry name" value="RecF/RecN/SMC_N"/>
</dbReference>
<sequence>AEINAEFDLEDAPEAKQWLQENALDSEDECIVRRLLVRHGRSRAFVNNRPVPASLLAELGNRLVSIHGQHEHQLMMKPNAQRSLLDAYAGHQQLVLRMREAYRSYRLKEQQLQELQRQSLDRAQRLDFLQFQIGELEQLQLQPGELDKLTAKQRQLANAEQLGEDLATLIGQLFDDEHGSQAGLARACVLLERLSGLDGQLLPAAELLDSARIQVEEVLSLLQDYASQVEANPQMLEEIDQRLGVIHELARKHRIRSEELPELLEKLQSEQDALNNADITLAQLEQEVRDLKQASLGAAEKLSASRASAAARLEKAITGSMQELGMKGGKFSVLLQPLPEEQFSANGADQITFMVSTNPGQPLAPLAKVASGGELSRISLAIQVATANCSRIPTLIFDEVDVGIGGAVAETVGRLLQRLGAGNQVLCVTHLPQVASQAQQHLRVSKSTDGKTTETQIVPLDQEQRVEEVARMLGGVEITKQTLAHAREMISK</sequence>
<dbReference type="NCBIfam" id="TIGR00634">
    <property type="entry name" value="recN"/>
    <property type="match status" value="1"/>
</dbReference>
<keyword evidence="4" id="KW-0547">Nucleotide-binding</keyword>
<evidence type="ECO:0000256" key="1">
    <source>
        <dbReference type="ARBA" id="ARBA00003618"/>
    </source>
</evidence>
<dbReference type="PANTHER" id="PTHR11059:SF0">
    <property type="entry name" value="DNA REPAIR PROTEIN RECN"/>
    <property type="match status" value="1"/>
</dbReference>
<dbReference type="SUPFAM" id="SSF52540">
    <property type="entry name" value="P-loop containing nucleoside triphosphate hydrolases"/>
    <property type="match status" value="1"/>
</dbReference>
<evidence type="ECO:0000256" key="5">
    <source>
        <dbReference type="ARBA" id="ARBA00022763"/>
    </source>
</evidence>
<evidence type="ECO:0000256" key="4">
    <source>
        <dbReference type="ARBA" id="ARBA00022741"/>
    </source>
</evidence>
<keyword evidence="9" id="KW-0175">Coiled coil</keyword>
<comment type="function">
    <text evidence="1">May be involved in recombinational repair of damaged DNA.</text>
</comment>
<feature type="domain" description="RecF/RecN/SMC N-terminal" evidence="10">
    <location>
        <begin position="23"/>
        <end position="452"/>
    </location>
</feature>
<dbReference type="GO" id="GO:0043590">
    <property type="term" value="C:bacterial nucleoid"/>
    <property type="evidence" value="ECO:0007669"/>
    <property type="project" value="TreeGrafter"/>
</dbReference>
<organism evidence="11">
    <name type="scientific">Thiolapillus brandeum</name>
    <dbReference type="NCBI Taxonomy" id="1076588"/>
    <lineage>
        <taxon>Bacteria</taxon>
        <taxon>Pseudomonadati</taxon>
        <taxon>Pseudomonadota</taxon>
        <taxon>Gammaproteobacteria</taxon>
        <taxon>Chromatiales</taxon>
        <taxon>Sedimenticolaceae</taxon>
        <taxon>Thiolapillus</taxon>
    </lineage>
</organism>
<evidence type="ECO:0000256" key="3">
    <source>
        <dbReference type="ARBA" id="ARBA00021315"/>
    </source>
</evidence>
<evidence type="ECO:0000256" key="6">
    <source>
        <dbReference type="ARBA" id="ARBA00022840"/>
    </source>
</evidence>
<protein>
    <recommendedName>
        <fullName evidence="3">DNA repair protein RecN</fullName>
    </recommendedName>
    <alternativeName>
        <fullName evidence="8">Recombination protein N</fullName>
    </alternativeName>
</protein>
<dbReference type="Gene3D" id="3.40.50.300">
    <property type="entry name" value="P-loop containing nucleotide triphosphate hydrolases"/>
    <property type="match status" value="2"/>
</dbReference>
<dbReference type="InterPro" id="IPR004604">
    <property type="entry name" value="DNA_recomb/repair_RecN"/>
</dbReference>
<dbReference type="GO" id="GO:0005524">
    <property type="term" value="F:ATP binding"/>
    <property type="evidence" value="ECO:0007669"/>
    <property type="project" value="UniProtKB-KW"/>
</dbReference>
<dbReference type="GO" id="GO:0009432">
    <property type="term" value="P:SOS response"/>
    <property type="evidence" value="ECO:0007669"/>
    <property type="project" value="TreeGrafter"/>
</dbReference>
<evidence type="ECO:0000259" key="10">
    <source>
        <dbReference type="Pfam" id="PF02463"/>
    </source>
</evidence>
<keyword evidence="6" id="KW-0067">ATP-binding</keyword>
<evidence type="ECO:0000256" key="7">
    <source>
        <dbReference type="ARBA" id="ARBA00023204"/>
    </source>
</evidence>
<keyword evidence="5" id="KW-0227">DNA damage</keyword>
<dbReference type="Proteomes" id="UP000886339">
    <property type="component" value="Unassembled WGS sequence"/>
</dbReference>
<dbReference type="Pfam" id="PF02463">
    <property type="entry name" value="SMC_N"/>
    <property type="match status" value="1"/>
</dbReference>